<dbReference type="AlphaFoldDB" id="A0A1M5RQU5"/>
<evidence type="ECO:0000256" key="1">
    <source>
        <dbReference type="SAM" id="Phobius"/>
    </source>
</evidence>
<dbReference type="RefSeq" id="WP_073093461.1">
    <property type="nucleotide sequence ID" value="NZ_FQWY01000055.1"/>
</dbReference>
<dbReference type="Pfam" id="PF01976">
    <property type="entry name" value="DUF116"/>
    <property type="match status" value="1"/>
</dbReference>
<dbReference type="EMBL" id="FQWY01000055">
    <property type="protein sequence ID" value="SHH28584.1"/>
    <property type="molecule type" value="Genomic_DNA"/>
</dbReference>
<keyword evidence="1" id="KW-0472">Membrane</keyword>
<evidence type="ECO:0000313" key="3">
    <source>
        <dbReference type="Proteomes" id="UP000242329"/>
    </source>
</evidence>
<keyword evidence="3" id="KW-1185">Reference proteome</keyword>
<reference evidence="3" key="1">
    <citation type="submission" date="2016-11" db="EMBL/GenBank/DDBJ databases">
        <authorList>
            <person name="Varghese N."/>
            <person name="Submissions S."/>
        </authorList>
    </citation>
    <scope>NUCLEOTIDE SEQUENCE [LARGE SCALE GENOMIC DNA]</scope>
    <source>
        <strain evidence="3">DSM 11003</strain>
    </source>
</reference>
<keyword evidence="1" id="KW-1133">Transmembrane helix</keyword>
<evidence type="ECO:0008006" key="4">
    <source>
        <dbReference type="Google" id="ProtNLM"/>
    </source>
</evidence>
<organism evidence="2 3">
    <name type="scientific">Thermosyntropha lipolytica DSM 11003</name>
    <dbReference type="NCBI Taxonomy" id="1123382"/>
    <lineage>
        <taxon>Bacteria</taxon>
        <taxon>Bacillati</taxon>
        <taxon>Bacillota</taxon>
        <taxon>Clostridia</taxon>
        <taxon>Eubacteriales</taxon>
        <taxon>Syntrophomonadaceae</taxon>
        <taxon>Thermosyntropha</taxon>
    </lineage>
</organism>
<evidence type="ECO:0000313" key="2">
    <source>
        <dbReference type="EMBL" id="SHH28584.1"/>
    </source>
</evidence>
<dbReference type="STRING" id="1123382.SAMN02745221_02085"/>
<keyword evidence="1" id="KW-0812">Transmembrane</keyword>
<protein>
    <recommendedName>
        <fullName evidence="4">DUF116 domain-containing protein</fullName>
    </recommendedName>
</protein>
<dbReference type="PANTHER" id="PTHR43801">
    <property type="entry name" value="NUCLEOTIDE-BINDING PROTEIN-RELATED"/>
    <property type="match status" value="1"/>
</dbReference>
<dbReference type="PIRSF" id="PIRSF006594">
    <property type="entry name" value="UCP006594"/>
    <property type="match status" value="1"/>
</dbReference>
<proteinExistence type="predicted"/>
<dbReference type="InterPro" id="IPR002829">
    <property type="entry name" value="DUF116"/>
</dbReference>
<dbReference type="OrthoDB" id="9787348at2"/>
<feature type="transmembrane region" description="Helical" evidence="1">
    <location>
        <begin position="7"/>
        <end position="28"/>
    </location>
</feature>
<feature type="transmembrane region" description="Helical" evidence="1">
    <location>
        <begin position="40"/>
        <end position="68"/>
    </location>
</feature>
<sequence>MRIKKRVYIGLLGGSLLFLLLAVFLIWYMVINRHMAAGKIIFMFLTIAAGLAFIILGAGLLAIIIMIWRFKTIPSLENLGRIVNDTLFPLVLLVGRFLGVQKEKILSSYIEVNNFMVKAKKLLLPGEQIMILAPHCLQDAACPHKITINVENCKECGKCKVGELKKLAREHKAVLKVATGGTLARKFIKEIKPKAVIAIACERDLALGIQDTSAIPVLGVLNFRPHGPCFNTDVDLKWVENALITFKKGGG</sequence>
<name>A0A1M5RQU5_9FIRM</name>
<dbReference type="Proteomes" id="UP000242329">
    <property type="component" value="Unassembled WGS sequence"/>
</dbReference>
<gene>
    <name evidence="2" type="ORF">SAMN02745221_02085</name>
</gene>
<accession>A0A1M5RQU5</accession>
<dbReference type="PANTHER" id="PTHR43801:SF1">
    <property type="entry name" value="POLYPRENYL SYNTHETASE"/>
    <property type="match status" value="1"/>
</dbReference>